<name>A0A8H3TRB5_9TREE</name>
<organism evidence="1 2">
    <name type="scientific">Naganishia liquefaciens</name>
    <dbReference type="NCBI Taxonomy" id="104408"/>
    <lineage>
        <taxon>Eukaryota</taxon>
        <taxon>Fungi</taxon>
        <taxon>Dikarya</taxon>
        <taxon>Basidiomycota</taxon>
        <taxon>Agaricomycotina</taxon>
        <taxon>Tremellomycetes</taxon>
        <taxon>Filobasidiales</taxon>
        <taxon>Filobasidiaceae</taxon>
        <taxon>Naganishia</taxon>
    </lineage>
</organism>
<gene>
    <name evidence="1" type="ORF">NliqN6_2179</name>
</gene>
<dbReference type="AlphaFoldDB" id="A0A8H3TRB5"/>
<comment type="caution">
    <text evidence="1">The sequence shown here is derived from an EMBL/GenBank/DDBJ whole genome shotgun (WGS) entry which is preliminary data.</text>
</comment>
<evidence type="ECO:0000313" key="2">
    <source>
        <dbReference type="Proteomes" id="UP000620104"/>
    </source>
</evidence>
<keyword evidence="2" id="KW-1185">Reference proteome</keyword>
<sequence length="292" mass="33092">MNASEVRDAMLRGKEIHDQLQPKLQTPVDEQARTQGRHAGWATLGDCVIAARRYDDKQGYFTCTAVQANDTIEQFLSLGLLDTKHSEVDGRVQQYIRTSSASNDYDAYVKLIAGRQERQNGPPKIWWKRDENMKFGPDGPAAKDVERYLPIIRRFYKGMQFNARVECIQGYDADQFDSMYPFMLTVKTLESKSPTGSGVSFHQMLAGLESMASQGLQPTPVRREVEKILKDALRYGFLAAVSGREEGSAATFRITEDYHDLLLFSGGFTKFEYLLTTASQDPRFTQLFRNVV</sequence>
<evidence type="ECO:0000313" key="1">
    <source>
        <dbReference type="EMBL" id="GHJ85777.1"/>
    </source>
</evidence>
<reference evidence="1" key="1">
    <citation type="submission" date="2020-07" db="EMBL/GenBank/DDBJ databases">
        <title>Draft Genome Sequence of a Deep-Sea Yeast, Naganishia (Cryptococcus) liquefaciens strain N6.</title>
        <authorList>
            <person name="Han Y.W."/>
            <person name="Kajitani R."/>
            <person name="Morimoto H."/>
            <person name="Parhat M."/>
            <person name="Tsubouchi H."/>
            <person name="Bakenova O."/>
            <person name="Ogata M."/>
            <person name="Argunhan B."/>
            <person name="Aoki R."/>
            <person name="Kajiwara S."/>
            <person name="Itoh T."/>
            <person name="Iwasaki H."/>
        </authorList>
    </citation>
    <scope>NUCLEOTIDE SEQUENCE</scope>
    <source>
        <strain evidence="1">N6</strain>
    </source>
</reference>
<accession>A0A8H3TRB5</accession>
<protein>
    <submittedName>
        <fullName evidence="1">Uncharacterized protein</fullName>
    </submittedName>
</protein>
<dbReference type="EMBL" id="BLZA01000013">
    <property type="protein sequence ID" value="GHJ85777.1"/>
    <property type="molecule type" value="Genomic_DNA"/>
</dbReference>
<dbReference type="Proteomes" id="UP000620104">
    <property type="component" value="Unassembled WGS sequence"/>
</dbReference>
<proteinExistence type="predicted"/>